<dbReference type="InterPro" id="IPR012340">
    <property type="entry name" value="NA-bd_OB-fold"/>
</dbReference>
<evidence type="ECO:0000256" key="1">
    <source>
        <dbReference type="ARBA" id="ARBA00004496"/>
    </source>
</evidence>
<sequence length="78" mass="8865">MAETQKQIPALRGTVLWFNHRRGYGFLKRADGEADLFVHYSGIDARGYRQLQPDQRVEFTVVAGEKGPMATNVRVVED</sequence>
<evidence type="ECO:0000256" key="2">
    <source>
        <dbReference type="ARBA" id="ARBA00022490"/>
    </source>
</evidence>
<dbReference type="GO" id="GO:0003676">
    <property type="term" value="F:nucleic acid binding"/>
    <property type="evidence" value="ECO:0007669"/>
    <property type="project" value="InterPro"/>
</dbReference>
<dbReference type="Gene3D" id="2.40.50.140">
    <property type="entry name" value="Nucleic acid-binding proteins"/>
    <property type="match status" value="1"/>
</dbReference>
<dbReference type="PIRSF" id="PIRSF002599">
    <property type="entry name" value="Cold_shock_A"/>
    <property type="match status" value="1"/>
</dbReference>
<comment type="subcellular location">
    <subcellularLocation>
        <location evidence="1">Cytoplasm</location>
    </subcellularLocation>
</comment>
<dbReference type="Pfam" id="PF00313">
    <property type="entry name" value="CSD"/>
    <property type="match status" value="1"/>
</dbReference>
<dbReference type="PRINTS" id="PR00050">
    <property type="entry name" value="COLDSHOCK"/>
</dbReference>
<dbReference type="InterPro" id="IPR019844">
    <property type="entry name" value="CSD_CS"/>
</dbReference>
<dbReference type="GO" id="GO:0005737">
    <property type="term" value="C:cytoplasm"/>
    <property type="evidence" value="ECO:0007669"/>
    <property type="project" value="UniProtKB-SubCell"/>
</dbReference>
<dbReference type="SUPFAM" id="SSF50249">
    <property type="entry name" value="Nucleic acid-binding proteins"/>
    <property type="match status" value="1"/>
</dbReference>
<dbReference type="InterPro" id="IPR002059">
    <property type="entry name" value="CSP_DNA-bd"/>
</dbReference>
<dbReference type="PROSITE" id="PS00352">
    <property type="entry name" value="CSD_1"/>
    <property type="match status" value="1"/>
</dbReference>
<dbReference type="InterPro" id="IPR011129">
    <property type="entry name" value="CSD"/>
</dbReference>
<proteinExistence type="predicted"/>
<evidence type="ECO:0000259" key="3">
    <source>
        <dbReference type="PROSITE" id="PS51857"/>
    </source>
</evidence>
<dbReference type="InterPro" id="IPR012156">
    <property type="entry name" value="Cold_shock_CspA"/>
</dbReference>
<dbReference type="PROSITE" id="PS51857">
    <property type="entry name" value="CSD_2"/>
    <property type="match status" value="1"/>
</dbReference>
<organism evidence="4">
    <name type="scientific">marine sediment metagenome</name>
    <dbReference type="NCBI Taxonomy" id="412755"/>
    <lineage>
        <taxon>unclassified sequences</taxon>
        <taxon>metagenomes</taxon>
        <taxon>ecological metagenomes</taxon>
    </lineage>
</organism>
<evidence type="ECO:0000313" key="4">
    <source>
        <dbReference type="EMBL" id="KKN13441.1"/>
    </source>
</evidence>
<gene>
    <name evidence="4" type="ORF">LCGC14_1006350</name>
</gene>
<dbReference type="EMBL" id="LAZR01003921">
    <property type="protein sequence ID" value="KKN13441.1"/>
    <property type="molecule type" value="Genomic_DNA"/>
</dbReference>
<feature type="domain" description="CSD" evidence="3">
    <location>
        <begin position="10"/>
        <end position="75"/>
    </location>
</feature>
<dbReference type="AlphaFoldDB" id="A0A0F9QJV4"/>
<dbReference type="SMART" id="SM00357">
    <property type="entry name" value="CSP"/>
    <property type="match status" value="1"/>
</dbReference>
<protein>
    <recommendedName>
        <fullName evidence="3">CSD domain-containing protein</fullName>
    </recommendedName>
</protein>
<keyword evidence="2" id="KW-0963">Cytoplasm</keyword>
<dbReference type="CDD" id="cd04458">
    <property type="entry name" value="CSP_CDS"/>
    <property type="match status" value="1"/>
</dbReference>
<comment type="caution">
    <text evidence="4">The sequence shown here is derived from an EMBL/GenBank/DDBJ whole genome shotgun (WGS) entry which is preliminary data.</text>
</comment>
<dbReference type="InterPro" id="IPR050181">
    <property type="entry name" value="Cold_shock_domain"/>
</dbReference>
<name>A0A0F9QJV4_9ZZZZ</name>
<accession>A0A0F9QJV4</accession>
<reference evidence="4" key="1">
    <citation type="journal article" date="2015" name="Nature">
        <title>Complex archaea that bridge the gap between prokaryotes and eukaryotes.</title>
        <authorList>
            <person name="Spang A."/>
            <person name="Saw J.H."/>
            <person name="Jorgensen S.L."/>
            <person name="Zaremba-Niedzwiedzka K."/>
            <person name="Martijn J."/>
            <person name="Lind A.E."/>
            <person name="van Eijk R."/>
            <person name="Schleper C."/>
            <person name="Guy L."/>
            <person name="Ettema T.J."/>
        </authorList>
    </citation>
    <scope>NUCLEOTIDE SEQUENCE</scope>
</reference>
<dbReference type="PANTHER" id="PTHR11544">
    <property type="entry name" value="COLD SHOCK DOMAIN CONTAINING PROTEINS"/>
    <property type="match status" value="1"/>
</dbReference>